<accession>A0ABD3NPG9</accession>
<gene>
    <name evidence="1" type="ORF">ACHAWO_013749</name>
</gene>
<dbReference type="Proteomes" id="UP001530400">
    <property type="component" value="Unassembled WGS sequence"/>
</dbReference>
<evidence type="ECO:0000313" key="1">
    <source>
        <dbReference type="EMBL" id="KAL3777980.1"/>
    </source>
</evidence>
<comment type="caution">
    <text evidence="1">The sequence shown here is derived from an EMBL/GenBank/DDBJ whole genome shotgun (WGS) entry which is preliminary data.</text>
</comment>
<keyword evidence="2" id="KW-1185">Reference proteome</keyword>
<proteinExistence type="predicted"/>
<name>A0ABD3NPG9_9STRA</name>
<protein>
    <submittedName>
        <fullName evidence="1">Uncharacterized protein</fullName>
    </submittedName>
</protein>
<organism evidence="1 2">
    <name type="scientific">Cyclotella atomus</name>
    <dbReference type="NCBI Taxonomy" id="382360"/>
    <lineage>
        <taxon>Eukaryota</taxon>
        <taxon>Sar</taxon>
        <taxon>Stramenopiles</taxon>
        <taxon>Ochrophyta</taxon>
        <taxon>Bacillariophyta</taxon>
        <taxon>Coscinodiscophyceae</taxon>
        <taxon>Thalassiosirophycidae</taxon>
        <taxon>Stephanodiscales</taxon>
        <taxon>Stephanodiscaceae</taxon>
        <taxon>Cyclotella</taxon>
    </lineage>
</organism>
<evidence type="ECO:0000313" key="2">
    <source>
        <dbReference type="Proteomes" id="UP001530400"/>
    </source>
</evidence>
<dbReference type="AlphaFoldDB" id="A0ABD3NPG9"/>
<reference evidence="1 2" key="1">
    <citation type="submission" date="2024-10" db="EMBL/GenBank/DDBJ databases">
        <title>Updated reference genomes for cyclostephanoid diatoms.</title>
        <authorList>
            <person name="Roberts W.R."/>
            <person name="Alverson A.J."/>
        </authorList>
    </citation>
    <scope>NUCLEOTIDE SEQUENCE [LARGE SCALE GENOMIC DNA]</scope>
    <source>
        <strain evidence="1 2">AJA010-31</strain>
    </source>
</reference>
<dbReference type="EMBL" id="JALLPJ020001014">
    <property type="protein sequence ID" value="KAL3777980.1"/>
    <property type="molecule type" value="Genomic_DNA"/>
</dbReference>
<sequence length="691" mass="78662">MAINISNCNLCYPKLIVNPSYGDAMRFHAEYRDGQPALDDVEHYPDSFQRYITMGIMEVRVDWGPVDSSHVQMLSDYIIKSCMTESNMPAEYLAVELTVNRIGCRPAMALLASSTGEVRLHKVENKCTFSEMQITWNCSNTPETTSVGSPEYLITLKILHHSNQKVILRRTLHAVPPPIGPLQYHLHDIVWAPKLFGRDEAAAAETIHTVCNNYFRGDGDEADQIPRRRRGFGLELETVRMPLTEADFEADCYTQQQEFEASIERARKWHLSSVKMDSADEYEATIGRIDSMWDQLLLWSVSHDLYVENAAAPSRIDLYQRIRAHVMDPINRSDLSNPENEDLMKELAHLVLGGKPMPQELSLVPYDELPISQASPEYKSPLPPNELYHEFPAPLNGRDQADAFIRLFLEGVLKNPSMSTKPVAVPLVSDLGQSATSIHVHVNVTNPTAWPRDDLSGMSDIERTQSLLCVVFAWICFDRVVQNNVCMPNVWRDRSFAPMLPTGPEFVWKDLAWDQGSSIPAVNDDGVAAGINVYNFPAWFCHVHKSYNNFLSEYRDEKKEARTLFDTVFDSEVMKNTISRWNSLNLLPINCYGTIEFRRMHASLNADFVSAWTWFCVGFVERFSSQSMFDEFLHPYLKAGKSWEQCLESLSEAQNMATIEDLIDIMSNECNSSLPINTFDTLMSIKHRKVD</sequence>